<dbReference type="Pfam" id="PF01926">
    <property type="entry name" value="MMR_HSR1"/>
    <property type="match status" value="1"/>
</dbReference>
<dbReference type="OrthoDB" id="444945at2759"/>
<evidence type="ECO:0000256" key="1">
    <source>
        <dbReference type="ARBA" id="ARBA00004604"/>
    </source>
</evidence>
<dbReference type="InterPro" id="IPR014813">
    <property type="entry name" value="Gnl3_N_dom"/>
</dbReference>
<evidence type="ECO:0000256" key="5">
    <source>
        <dbReference type="ARBA" id="ARBA00023242"/>
    </source>
</evidence>
<feature type="region of interest" description="Disordered" evidence="6">
    <location>
        <begin position="507"/>
        <end position="577"/>
    </location>
</feature>
<evidence type="ECO:0000259" key="7">
    <source>
        <dbReference type="PROSITE" id="PS51721"/>
    </source>
</evidence>
<comment type="subcellular location">
    <subcellularLocation>
        <location evidence="1">Nucleus</location>
        <location evidence="1">Nucleolus</location>
    </subcellularLocation>
</comment>
<dbReference type="GO" id="GO:0005730">
    <property type="term" value="C:nucleolus"/>
    <property type="evidence" value="ECO:0007669"/>
    <property type="project" value="UniProtKB-SubCell"/>
</dbReference>
<evidence type="ECO:0000256" key="3">
    <source>
        <dbReference type="ARBA" id="ARBA00023054"/>
    </source>
</evidence>
<feature type="region of interest" description="Disordered" evidence="6">
    <location>
        <begin position="1"/>
        <end position="56"/>
    </location>
</feature>
<dbReference type="InterPro" id="IPR006073">
    <property type="entry name" value="GTP-bd"/>
</dbReference>
<dbReference type="PANTHER" id="PTHR11089:SF30">
    <property type="entry name" value="GUANINE NUCLEOTIDE-BINDING PROTEIN-LIKE 3 HOMOLOG"/>
    <property type="match status" value="1"/>
</dbReference>
<sequence>MPKKSSGSKSKRMTLRQKYKIKKKVKEHHKKKNKALKKLGNKPSKGPKDPGLPSQWPFREELVKEFAFKRAQILADEKAKKDAKKARRLASKDNDGDGADGSSQQLMELAKLQASASHKQSDFETRKRARILSSDEFQSDKDNSKKAFYKEFKRVVELSDVVIQVLDARDPLACRCPDVERYIRSTNPNKRIVLLLNKMDLVPREVGEKWLKYFREELPTVAFKCSTQQQSDKLGRKKMPGSVSKSLDDGMNALQSSSCLGADTLIQLLKNYSRNTGMKTAITVGVVGLPNVGKSSLINSLKRSRVAQVGNTPGVTKGVQEVHLDKNIKLLDSPGIVFAAAESDAAAVLRNCVKIEKLDDPVAPVAEILKRVPSKQLMLLYKIASFKEADQFLQHVAHARGKLRKGGTPDVVSAAKMVLQDWNDGRIPYFTIPPSRGNEEFASAEVVGSWAKDFDAEAVFANEKTAVIAHLQPMEEEEGSTAAVTARSRTAFFQLDSVGGAKVDLAAMEEDDGPNDEDESGDDDAMEDDEDEPLRTKLKIGTSSSANQQGVLYSEEGQFNPHAARAERKKAKKDPLREELVAAAAAKAKVVKQNKAAEEAEEDFEFEEDEGADDDDDEDIDSDGEGEDNDEGEESADEME</sequence>
<dbReference type="FunFam" id="3.40.50.300:FF:000571">
    <property type="entry name" value="Guanine nucleotide-binding protein-like NSN1"/>
    <property type="match status" value="1"/>
</dbReference>
<dbReference type="FunFam" id="1.10.1580.10:FF:000002">
    <property type="entry name" value="Guanine nucleotide-binding protein-like 3 (nucleolar)-like"/>
    <property type="match status" value="1"/>
</dbReference>
<organism evidence="8 9">
    <name type="scientific">Chlamydomonas eustigma</name>
    <dbReference type="NCBI Taxonomy" id="1157962"/>
    <lineage>
        <taxon>Eukaryota</taxon>
        <taxon>Viridiplantae</taxon>
        <taxon>Chlorophyta</taxon>
        <taxon>core chlorophytes</taxon>
        <taxon>Chlorophyceae</taxon>
        <taxon>CS clade</taxon>
        <taxon>Chlamydomonadales</taxon>
        <taxon>Chlamydomonadaceae</taxon>
        <taxon>Chlamydomonas</taxon>
    </lineage>
</organism>
<feature type="domain" description="CP-type G" evidence="7">
    <location>
        <begin position="149"/>
        <end position="339"/>
    </location>
</feature>
<dbReference type="CDD" id="cd04178">
    <property type="entry name" value="Nucleostemin_like"/>
    <property type="match status" value="1"/>
</dbReference>
<dbReference type="GO" id="GO:0051239">
    <property type="term" value="P:regulation of multicellular organismal process"/>
    <property type="evidence" value="ECO:0007669"/>
    <property type="project" value="UniProtKB-ARBA"/>
</dbReference>
<gene>
    <name evidence="8" type="ORF">CEUSTIGMA_g8347.t1</name>
</gene>
<dbReference type="InterPro" id="IPR023179">
    <property type="entry name" value="GTP-bd_ortho_bundle_sf"/>
</dbReference>
<dbReference type="Gene3D" id="1.10.1580.10">
    <property type="match status" value="1"/>
</dbReference>
<feature type="compositionally biased region" description="Basic residues" evidence="6">
    <location>
        <begin position="9"/>
        <end position="40"/>
    </location>
</feature>
<feature type="region of interest" description="Disordered" evidence="6">
    <location>
        <begin position="590"/>
        <end position="640"/>
    </location>
</feature>
<dbReference type="PROSITE" id="PS51721">
    <property type="entry name" value="G_CP"/>
    <property type="match status" value="1"/>
</dbReference>
<dbReference type="EMBL" id="BEGY01000058">
    <property type="protein sequence ID" value="GAX80912.1"/>
    <property type="molecule type" value="Genomic_DNA"/>
</dbReference>
<dbReference type="SUPFAM" id="SSF52540">
    <property type="entry name" value="P-loop containing nucleoside triphosphate hydrolases"/>
    <property type="match status" value="1"/>
</dbReference>
<dbReference type="Pfam" id="PF08701">
    <property type="entry name" value="GN3L_Grn1"/>
    <property type="match status" value="1"/>
</dbReference>
<keyword evidence="5" id="KW-0539">Nucleus</keyword>
<evidence type="ECO:0000256" key="2">
    <source>
        <dbReference type="ARBA" id="ARBA00022741"/>
    </source>
</evidence>
<evidence type="ECO:0000256" key="4">
    <source>
        <dbReference type="ARBA" id="ARBA00023134"/>
    </source>
</evidence>
<feature type="compositionally biased region" description="Acidic residues" evidence="6">
    <location>
        <begin position="599"/>
        <end position="640"/>
    </location>
</feature>
<dbReference type="STRING" id="1157962.A0A250XDG1"/>
<evidence type="ECO:0000256" key="6">
    <source>
        <dbReference type="SAM" id="MobiDB-lite"/>
    </source>
</evidence>
<dbReference type="InterPro" id="IPR030378">
    <property type="entry name" value="G_CP_dom"/>
</dbReference>
<dbReference type="InterPro" id="IPR050755">
    <property type="entry name" value="TRAFAC_YlqF/YawG_RiboMat"/>
</dbReference>
<feature type="region of interest" description="Disordered" evidence="6">
    <location>
        <begin position="77"/>
        <end position="102"/>
    </location>
</feature>
<dbReference type="GO" id="GO:0005525">
    <property type="term" value="F:GTP binding"/>
    <property type="evidence" value="ECO:0007669"/>
    <property type="project" value="UniProtKB-KW"/>
</dbReference>
<dbReference type="PRINTS" id="PR00326">
    <property type="entry name" value="GTP1OBG"/>
</dbReference>
<dbReference type="PANTHER" id="PTHR11089">
    <property type="entry name" value="GTP-BINDING PROTEIN-RELATED"/>
    <property type="match status" value="1"/>
</dbReference>
<feature type="compositionally biased region" description="Acidic residues" evidence="6">
    <location>
        <begin position="507"/>
        <end position="532"/>
    </location>
</feature>
<name>A0A250XDG1_9CHLO</name>
<keyword evidence="2" id="KW-0547">Nucleotide-binding</keyword>
<keyword evidence="4" id="KW-0342">GTP-binding</keyword>
<dbReference type="GO" id="GO:0050793">
    <property type="term" value="P:regulation of developmental process"/>
    <property type="evidence" value="ECO:0007669"/>
    <property type="project" value="UniProtKB-ARBA"/>
</dbReference>
<accession>A0A250XDG1</accession>
<evidence type="ECO:0000313" key="8">
    <source>
        <dbReference type="EMBL" id="GAX80912.1"/>
    </source>
</evidence>
<comment type="caution">
    <text evidence="8">The sequence shown here is derived from an EMBL/GenBank/DDBJ whole genome shotgun (WGS) entry which is preliminary data.</text>
</comment>
<dbReference type="InterPro" id="IPR027417">
    <property type="entry name" value="P-loop_NTPase"/>
</dbReference>
<evidence type="ECO:0000313" key="9">
    <source>
        <dbReference type="Proteomes" id="UP000232323"/>
    </source>
</evidence>
<dbReference type="Proteomes" id="UP000232323">
    <property type="component" value="Unassembled WGS sequence"/>
</dbReference>
<keyword evidence="3" id="KW-0175">Coiled coil</keyword>
<proteinExistence type="predicted"/>
<dbReference type="AlphaFoldDB" id="A0A250XDG1"/>
<feature type="compositionally biased region" description="Polar residues" evidence="6">
    <location>
        <begin position="541"/>
        <end position="551"/>
    </location>
</feature>
<protein>
    <recommendedName>
        <fullName evidence="7">CP-type G domain-containing protein</fullName>
    </recommendedName>
</protein>
<keyword evidence="9" id="KW-1185">Reference proteome</keyword>
<dbReference type="Gene3D" id="3.40.50.300">
    <property type="entry name" value="P-loop containing nucleotide triphosphate hydrolases"/>
    <property type="match status" value="1"/>
</dbReference>
<reference evidence="8 9" key="1">
    <citation type="submission" date="2017-08" db="EMBL/GenBank/DDBJ databases">
        <title>Acidophilic green algal genome provides insights into adaptation to an acidic environment.</title>
        <authorList>
            <person name="Hirooka S."/>
            <person name="Hirose Y."/>
            <person name="Kanesaki Y."/>
            <person name="Higuchi S."/>
            <person name="Fujiwara T."/>
            <person name="Onuma R."/>
            <person name="Era A."/>
            <person name="Ohbayashi R."/>
            <person name="Uzuka A."/>
            <person name="Nozaki H."/>
            <person name="Yoshikawa H."/>
            <person name="Miyagishima S.Y."/>
        </authorList>
    </citation>
    <scope>NUCLEOTIDE SEQUENCE [LARGE SCALE GENOMIC DNA]</scope>
    <source>
        <strain evidence="8 9">NIES-2499</strain>
    </source>
</reference>